<sequence length="491" mass="52555">MSRVEPVPGEQALPETRTIFGHPIGLVNLFGVELWERFSFYGMLTILGYYLYYSLTDGGLGLEKSTATGIVGAYGGLVYLSTVLGGWLADRVLGMERTVFYGGVVVMAGHIALAVLPGLAGVGVGLVLVALGSGALKANASSLLGTLYEKGDPRADGGFTLFYLGVNLGAFVGPLITGLLQTHLGFHYGFGAAAVGMALGLTQYVIFRRNLGTHGREVPNPLPRSQIGKVIAFVLVVAVVVALAMWTGLVRLSNLSWVTTGVIAAVSILYFGLMLTSPKVVAVERVRVRAFIPLFIANAVFWSLFQQIFTVLAVYSDERMNWTLFGWTAPASWIGSEEPIWVIVLSPLFALMWTRLGTRAPTTPRKFAYGVMGMGASFLLFVPLAGFDDKTVPALLVFVILAGFAISELLLSPIGLAVTTQLAPEAFRAQMMALYFFSVGIGTSMSGVLSEFYDTSHEVAYFGSTGLVAIAVGIIVYFLAPQVSRLMEGVH</sequence>
<keyword evidence="5 8" id="KW-0812">Transmembrane</keyword>
<comment type="subcellular location">
    <subcellularLocation>
        <location evidence="1">Cell membrane</location>
        <topology evidence="1">Multi-pass membrane protein</topology>
    </subcellularLocation>
    <subcellularLocation>
        <location evidence="8">Membrane</location>
        <topology evidence="8">Multi-pass membrane protein</topology>
    </subcellularLocation>
</comment>
<feature type="transmembrane region" description="Helical" evidence="9">
    <location>
        <begin position="99"/>
        <end position="120"/>
    </location>
</feature>
<keyword evidence="4" id="KW-1003">Cell membrane</keyword>
<feature type="transmembrane region" description="Helical" evidence="9">
    <location>
        <begin position="392"/>
        <end position="411"/>
    </location>
</feature>
<dbReference type="CDD" id="cd17346">
    <property type="entry name" value="MFS_DtpA_like"/>
    <property type="match status" value="1"/>
</dbReference>
<dbReference type="PANTHER" id="PTHR23517:SF15">
    <property type="entry name" value="PROTON-DEPENDENT OLIGOPEPTIDE FAMILY TRANSPORT PROTEIN"/>
    <property type="match status" value="1"/>
</dbReference>
<gene>
    <name evidence="11" type="ORF">J2W56_003363</name>
</gene>
<dbReference type="PANTHER" id="PTHR23517">
    <property type="entry name" value="RESISTANCE PROTEIN MDTM, PUTATIVE-RELATED-RELATED"/>
    <property type="match status" value="1"/>
</dbReference>
<evidence type="ECO:0000313" key="11">
    <source>
        <dbReference type="EMBL" id="MDR7169619.1"/>
    </source>
</evidence>
<feature type="transmembrane region" description="Helical" evidence="9">
    <location>
        <begin position="186"/>
        <end position="207"/>
    </location>
</feature>
<organism evidence="11 12">
    <name type="scientific">Nocardia kruczakiae</name>
    <dbReference type="NCBI Taxonomy" id="261477"/>
    <lineage>
        <taxon>Bacteria</taxon>
        <taxon>Bacillati</taxon>
        <taxon>Actinomycetota</taxon>
        <taxon>Actinomycetes</taxon>
        <taxon>Mycobacteriales</taxon>
        <taxon>Nocardiaceae</taxon>
        <taxon>Nocardia</taxon>
    </lineage>
</organism>
<dbReference type="InterPro" id="IPR020846">
    <property type="entry name" value="MFS_dom"/>
</dbReference>
<feature type="transmembrane region" description="Helical" evidence="9">
    <location>
        <begin position="432"/>
        <end position="453"/>
    </location>
</feature>
<keyword evidence="7 9" id="KW-0472">Membrane</keyword>
<proteinExistence type="inferred from homology"/>
<evidence type="ECO:0000256" key="3">
    <source>
        <dbReference type="ARBA" id="ARBA00022448"/>
    </source>
</evidence>
<dbReference type="EMBL" id="JAVDWW010000005">
    <property type="protein sequence ID" value="MDR7169619.1"/>
    <property type="molecule type" value="Genomic_DNA"/>
</dbReference>
<name>A0ABU1XGE4_9NOCA</name>
<accession>A0ABU1XGE4</accession>
<evidence type="ECO:0000256" key="5">
    <source>
        <dbReference type="ARBA" id="ARBA00022692"/>
    </source>
</evidence>
<dbReference type="PROSITE" id="PS01022">
    <property type="entry name" value="PTR2_1"/>
    <property type="match status" value="1"/>
</dbReference>
<feature type="transmembrane region" description="Helical" evidence="9">
    <location>
        <begin position="255"/>
        <end position="276"/>
    </location>
</feature>
<feature type="transmembrane region" description="Helical" evidence="9">
    <location>
        <begin position="227"/>
        <end position="249"/>
    </location>
</feature>
<evidence type="ECO:0000256" key="4">
    <source>
        <dbReference type="ARBA" id="ARBA00022475"/>
    </source>
</evidence>
<dbReference type="Pfam" id="PF00854">
    <property type="entry name" value="PTR2"/>
    <property type="match status" value="1"/>
</dbReference>
<reference evidence="11 12" key="1">
    <citation type="submission" date="2023-07" db="EMBL/GenBank/DDBJ databases">
        <title>Sorghum-associated microbial communities from plants grown in Nebraska, USA.</title>
        <authorList>
            <person name="Schachtman D."/>
        </authorList>
    </citation>
    <scope>NUCLEOTIDE SEQUENCE [LARGE SCALE GENOMIC DNA]</scope>
    <source>
        <strain evidence="11 12">4272</strain>
    </source>
</reference>
<keyword evidence="3 8" id="KW-0813">Transport</keyword>
<feature type="transmembrane region" description="Helical" evidence="9">
    <location>
        <begin position="339"/>
        <end position="356"/>
    </location>
</feature>
<dbReference type="SUPFAM" id="SSF103473">
    <property type="entry name" value="MFS general substrate transporter"/>
    <property type="match status" value="1"/>
</dbReference>
<dbReference type="PROSITE" id="PS01023">
    <property type="entry name" value="PTR2_2"/>
    <property type="match status" value="1"/>
</dbReference>
<dbReference type="Proteomes" id="UP001251217">
    <property type="component" value="Unassembled WGS sequence"/>
</dbReference>
<feature type="transmembrane region" description="Helical" evidence="9">
    <location>
        <begin position="38"/>
        <end position="55"/>
    </location>
</feature>
<evidence type="ECO:0000256" key="7">
    <source>
        <dbReference type="ARBA" id="ARBA00023136"/>
    </source>
</evidence>
<dbReference type="RefSeq" id="WP_310402855.1">
    <property type="nucleotide sequence ID" value="NZ_JAVDWW010000005.1"/>
</dbReference>
<feature type="domain" description="Major facilitator superfamily (MFS) profile" evidence="10">
    <location>
        <begin position="28"/>
        <end position="484"/>
    </location>
</feature>
<evidence type="ECO:0000256" key="2">
    <source>
        <dbReference type="ARBA" id="ARBA00005982"/>
    </source>
</evidence>
<feature type="transmembrane region" description="Helical" evidence="9">
    <location>
        <begin position="368"/>
        <end position="386"/>
    </location>
</feature>
<dbReference type="PROSITE" id="PS50850">
    <property type="entry name" value="MFS"/>
    <property type="match status" value="1"/>
</dbReference>
<evidence type="ECO:0000313" key="12">
    <source>
        <dbReference type="Proteomes" id="UP001251217"/>
    </source>
</evidence>
<feature type="transmembrane region" description="Helical" evidence="9">
    <location>
        <begin position="160"/>
        <end position="180"/>
    </location>
</feature>
<comment type="caution">
    <text evidence="11">The sequence shown here is derived from an EMBL/GenBank/DDBJ whole genome shotgun (WGS) entry which is preliminary data.</text>
</comment>
<dbReference type="InterPro" id="IPR050171">
    <property type="entry name" value="MFS_Transporters"/>
</dbReference>
<keyword evidence="12" id="KW-1185">Reference proteome</keyword>
<dbReference type="InterPro" id="IPR018456">
    <property type="entry name" value="PTR2_symporter_CS"/>
</dbReference>
<feature type="transmembrane region" description="Helical" evidence="9">
    <location>
        <begin position="459"/>
        <end position="480"/>
    </location>
</feature>
<feature type="transmembrane region" description="Helical" evidence="9">
    <location>
        <begin position="67"/>
        <end position="87"/>
    </location>
</feature>
<evidence type="ECO:0000256" key="8">
    <source>
        <dbReference type="RuleBase" id="RU003755"/>
    </source>
</evidence>
<feature type="transmembrane region" description="Helical" evidence="9">
    <location>
        <begin position="288"/>
        <end position="315"/>
    </location>
</feature>
<evidence type="ECO:0000256" key="6">
    <source>
        <dbReference type="ARBA" id="ARBA00022989"/>
    </source>
</evidence>
<evidence type="ECO:0000256" key="9">
    <source>
        <dbReference type="SAM" id="Phobius"/>
    </source>
</evidence>
<evidence type="ECO:0000256" key="1">
    <source>
        <dbReference type="ARBA" id="ARBA00004651"/>
    </source>
</evidence>
<evidence type="ECO:0000259" key="10">
    <source>
        <dbReference type="PROSITE" id="PS50850"/>
    </source>
</evidence>
<dbReference type="Gene3D" id="1.20.1250.20">
    <property type="entry name" value="MFS general substrate transporter like domains"/>
    <property type="match status" value="1"/>
</dbReference>
<dbReference type="NCBIfam" id="TIGR00924">
    <property type="entry name" value="yjdL_sub1_fam"/>
    <property type="match status" value="1"/>
</dbReference>
<protein>
    <submittedName>
        <fullName evidence="11">POT family proton-dependent oligopeptide transporter</fullName>
    </submittedName>
</protein>
<dbReference type="InterPro" id="IPR005279">
    <property type="entry name" value="Dipep/tripep_permease"/>
</dbReference>
<dbReference type="InterPro" id="IPR036259">
    <property type="entry name" value="MFS_trans_sf"/>
</dbReference>
<comment type="similarity">
    <text evidence="2 8">Belongs to the major facilitator superfamily. Proton-dependent oligopeptide transporter (POT/PTR) (TC 2.A.17) family.</text>
</comment>
<dbReference type="InterPro" id="IPR000109">
    <property type="entry name" value="POT_fam"/>
</dbReference>
<keyword evidence="6 9" id="KW-1133">Transmembrane helix</keyword>